<feature type="transmembrane region" description="Helical" evidence="1">
    <location>
        <begin position="92"/>
        <end position="113"/>
    </location>
</feature>
<name>A0A6N2T9R1_9BIFI</name>
<sequence length="133" mass="14849">MRALSVLIQSGVSESYSGMLPRPADFNAYPADVQERMCRWNDAFTVDESNRQNRLVEAEIEQSRKGMWSSVILFAAALAMSFISFLATSKPWSFGFLAVPVVSIIASLFEPIASRSSRDKEKHDGREPGKDSR</sequence>
<proteinExistence type="predicted"/>
<keyword evidence="1" id="KW-1133">Transmembrane helix</keyword>
<evidence type="ECO:0000256" key="1">
    <source>
        <dbReference type="SAM" id="Phobius"/>
    </source>
</evidence>
<evidence type="ECO:0000313" key="2">
    <source>
        <dbReference type="EMBL" id="VYT00791.1"/>
    </source>
</evidence>
<protein>
    <recommendedName>
        <fullName evidence="3">DUF2335 domain-containing protein</fullName>
    </recommendedName>
</protein>
<reference evidence="2" key="1">
    <citation type="submission" date="2019-11" db="EMBL/GenBank/DDBJ databases">
        <authorList>
            <person name="Feng L."/>
        </authorList>
    </citation>
    <scope>NUCLEOTIDE SEQUENCE</scope>
    <source>
        <strain evidence="2">BdentiumLFYP24</strain>
    </source>
</reference>
<keyword evidence="1" id="KW-0812">Transmembrane</keyword>
<gene>
    <name evidence="2" type="ORF">BDLFYP24_01834</name>
</gene>
<organism evidence="2">
    <name type="scientific">Bifidobacterium dentium</name>
    <dbReference type="NCBI Taxonomy" id="1689"/>
    <lineage>
        <taxon>Bacteria</taxon>
        <taxon>Bacillati</taxon>
        <taxon>Actinomycetota</taxon>
        <taxon>Actinomycetes</taxon>
        <taxon>Bifidobacteriales</taxon>
        <taxon>Bifidobacteriaceae</taxon>
        <taxon>Bifidobacterium</taxon>
    </lineage>
</organism>
<accession>A0A6N2T9R1</accession>
<dbReference type="EMBL" id="CACRSP010000004">
    <property type="protein sequence ID" value="VYT00791.1"/>
    <property type="molecule type" value="Genomic_DNA"/>
</dbReference>
<evidence type="ECO:0008006" key="3">
    <source>
        <dbReference type="Google" id="ProtNLM"/>
    </source>
</evidence>
<feature type="transmembrane region" description="Helical" evidence="1">
    <location>
        <begin position="67"/>
        <end position="86"/>
    </location>
</feature>
<keyword evidence="1" id="KW-0472">Membrane</keyword>
<dbReference type="AlphaFoldDB" id="A0A6N2T9R1"/>